<comment type="caution">
    <text evidence="2">The sequence shown here is derived from an EMBL/GenBank/DDBJ whole genome shotgun (WGS) entry which is preliminary data.</text>
</comment>
<sequence>MAVTATLLALTVGNWGALLIYVIFGLASAMEHPWLLVGGLPAVFVASIIASVRLADSAEPCRRGLGIALTTGWATVVIGVPAYLVVSLVSA</sequence>
<dbReference type="RefSeq" id="WP_379515470.1">
    <property type="nucleotide sequence ID" value="NZ_JBHSPA010000023.1"/>
</dbReference>
<gene>
    <name evidence="2" type="ORF">ACFPZ3_19015</name>
</gene>
<protein>
    <submittedName>
        <fullName evidence="2">Uncharacterized protein</fullName>
    </submittedName>
</protein>
<keyword evidence="1" id="KW-0472">Membrane</keyword>
<reference evidence="3" key="1">
    <citation type="journal article" date="2019" name="Int. J. Syst. Evol. Microbiol.">
        <title>The Global Catalogue of Microorganisms (GCM) 10K type strain sequencing project: providing services to taxonomists for standard genome sequencing and annotation.</title>
        <authorList>
            <consortium name="The Broad Institute Genomics Platform"/>
            <consortium name="The Broad Institute Genome Sequencing Center for Infectious Disease"/>
            <person name="Wu L."/>
            <person name="Ma J."/>
        </authorList>
    </citation>
    <scope>NUCLEOTIDE SEQUENCE [LARGE SCALE GENOMIC DNA]</scope>
    <source>
        <strain evidence="3">CCUG 53903</strain>
    </source>
</reference>
<keyword evidence="3" id="KW-1185">Reference proteome</keyword>
<feature type="transmembrane region" description="Helical" evidence="1">
    <location>
        <begin position="7"/>
        <end position="27"/>
    </location>
</feature>
<evidence type="ECO:0000313" key="2">
    <source>
        <dbReference type="EMBL" id="MFC5825960.1"/>
    </source>
</evidence>
<evidence type="ECO:0000256" key="1">
    <source>
        <dbReference type="SAM" id="Phobius"/>
    </source>
</evidence>
<proteinExistence type="predicted"/>
<evidence type="ECO:0000313" key="3">
    <source>
        <dbReference type="Proteomes" id="UP001596058"/>
    </source>
</evidence>
<dbReference type="Proteomes" id="UP001596058">
    <property type="component" value="Unassembled WGS sequence"/>
</dbReference>
<organism evidence="2 3">
    <name type="scientific">Nonomuraea insulae</name>
    <dbReference type="NCBI Taxonomy" id="1616787"/>
    <lineage>
        <taxon>Bacteria</taxon>
        <taxon>Bacillati</taxon>
        <taxon>Actinomycetota</taxon>
        <taxon>Actinomycetes</taxon>
        <taxon>Streptosporangiales</taxon>
        <taxon>Streptosporangiaceae</taxon>
        <taxon>Nonomuraea</taxon>
    </lineage>
</organism>
<keyword evidence="1" id="KW-1133">Transmembrane helix</keyword>
<accession>A0ABW1CM40</accession>
<feature type="transmembrane region" description="Helical" evidence="1">
    <location>
        <begin position="64"/>
        <end position="86"/>
    </location>
</feature>
<dbReference type="EMBL" id="JBHSPA010000023">
    <property type="protein sequence ID" value="MFC5825960.1"/>
    <property type="molecule type" value="Genomic_DNA"/>
</dbReference>
<keyword evidence="1" id="KW-0812">Transmembrane</keyword>
<feature type="transmembrane region" description="Helical" evidence="1">
    <location>
        <begin position="33"/>
        <end position="52"/>
    </location>
</feature>
<name>A0ABW1CM40_9ACTN</name>